<keyword evidence="4" id="KW-1185">Reference proteome</keyword>
<dbReference type="Proteomes" id="UP000324748">
    <property type="component" value="Unassembled WGS sequence"/>
</dbReference>
<evidence type="ECO:0000256" key="1">
    <source>
        <dbReference type="SAM" id="SignalP"/>
    </source>
</evidence>
<accession>A0A5B0S8Q9</accession>
<organism evidence="3 5">
    <name type="scientific">Puccinia graminis f. sp. tritici</name>
    <dbReference type="NCBI Taxonomy" id="56615"/>
    <lineage>
        <taxon>Eukaryota</taxon>
        <taxon>Fungi</taxon>
        <taxon>Dikarya</taxon>
        <taxon>Basidiomycota</taxon>
        <taxon>Pucciniomycotina</taxon>
        <taxon>Pucciniomycetes</taxon>
        <taxon>Pucciniales</taxon>
        <taxon>Pucciniaceae</taxon>
        <taxon>Puccinia</taxon>
    </lineage>
</organism>
<sequence>MKFATLITCLSLVSHIHGDFYPSVEQGYTASEYTITLENQKHGKLRDPATVNYHMHEYRSLAGTSVDCIFSIKGGRISINNPFSKYCHAFVFQDGTLVQSKSYDSRAHVFDPNHIGRIVGNLDPSSSKETKIRVQYWFKDTE</sequence>
<proteinExistence type="predicted"/>
<name>A0A5B0S8Q9_PUCGR</name>
<reference evidence="4 5" key="1">
    <citation type="submission" date="2019-05" db="EMBL/GenBank/DDBJ databases">
        <title>Emergence of the Ug99 lineage of the wheat stem rust pathogen through somatic hybridization.</title>
        <authorList>
            <person name="Li F."/>
            <person name="Upadhyaya N.M."/>
            <person name="Sperschneider J."/>
            <person name="Matny O."/>
            <person name="Nguyen-Phuc H."/>
            <person name="Mago R."/>
            <person name="Raley C."/>
            <person name="Miller M.E."/>
            <person name="Silverstein K.A.T."/>
            <person name="Henningsen E."/>
            <person name="Hirsch C.D."/>
            <person name="Visser B."/>
            <person name="Pretorius Z.A."/>
            <person name="Steffenson B.J."/>
            <person name="Schwessinger B."/>
            <person name="Dodds P.N."/>
            <person name="Figueroa M."/>
        </authorList>
    </citation>
    <scope>NUCLEOTIDE SEQUENCE [LARGE SCALE GENOMIC DNA]</scope>
    <source>
        <strain evidence="2">21-0</strain>
        <strain evidence="3 5">Ug99</strain>
    </source>
</reference>
<evidence type="ECO:0000313" key="5">
    <source>
        <dbReference type="Proteomes" id="UP000325313"/>
    </source>
</evidence>
<keyword evidence="1" id="KW-0732">Signal</keyword>
<gene>
    <name evidence="2" type="ORF">PGT21_007839</name>
    <name evidence="3" type="ORF">PGTUg99_003995</name>
</gene>
<evidence type="ECO:0000313" key="3">
    <source>
        <dbReference type="EMBL" id="KAA1134506.1"/>
    </source>
</evidence>
<comment type="caution">
    <text evidence="3">The sequence shown here is derived from an EMBL/GenBank/DDBJ whole genome shotgun (WGS) entry which is preliminary data.</text>
</comment>
<dbReference type="EMBL" id="VDEP01000054">
    <property type="protein sequence ID" value="KAA1134506.1"/>
    <property type="molecule type" value="Genomic_DNA"/>
</dbReference>
<feature type="chain" id="PRO_5036138285" evidence="1">
    <location>
        <begin position="19"/>
        <end position="142"/>
    </location>
</feature>
<dbReference type="EMBL" id="VSWC01000041">
    <property type="protein sequence ID" value="KAA1104031.1"/>
    <property type="molecule type" value="Genomic_DNA"/>
</dbReference>
<dbReference type="Proteomes" id="UP000325313">
    <property type="component" value="Unassembled WGS sequence"/>
</dbReference>
<evidence type="ECO:0000313" key="2">
    <source>
        <dbReference type="EMBL" id="KAA1104031.1"/>
    </source>
</evidence>
<dbReference type="AlphaFoldDB" id="A0A5B0S8Q9"/>
<feature type="signal peptide" evidence="1">
    <location>
        <begin position="1"/>
        <end position="18"/>
    </location>
</feature>
<protein>
    <submittedName>
        <fullName evidence="3">Uncharacterized protein</fullName>
    </submittedName>
</protein>
<evidence type="ECO:0000313" key="4">
    <source>
        <dbReference type="Proteomes" id="UP000324748"/>
    </source>
</evidence>